<protein>
    <submittedName>
        <fullName evidence="2">Uncharacterized protein</fullName>
    </submittedName>
</protein>
<sequence>MVSLNWRGAEERLAVGVIPTLGEDLIIGTDYEDFIPLLAKASLEYLINTWWEDAPYVKAEVEESPKRLNLSRKQKQEQLRYYHANPVPGSLRPAPQPTTVLTAVGSFRQAQREDPTPKNAWHQALAMDETSVGPTFSKENNLLYRSSPNTPGRSPQLVVPQTHR</sequence>
<feature type="compositionally biased region" description="Polar residues" evidence="1">
    <location>
        <begin position="136"/>
        <end position="153"/>
    </location>
</feature>
<evidence type="ECO:0000313" key="3">
    <source>
        <dbReference type="Proteomes" id="UP001066276"/>
    </source>
</evidence>
<gene>
    <name evidence="2" type="ORF">NDU88_002078</name>
</gene>
<comment type="caution">
    <text evidence="2">The sequence shown here is derived from an EMBL/GenBank/DDBJ whole genome shotgun (WGS) entry which is preliminary data.</text>
</comment>
<organism evidence="2 3">
    <name type="scientific">Pleurodeles waltl</name>
    <name type="common">Iberian ribbed newt</name>
    <dbReference type="NCBI Taxonomy" id="8319"/>
    <lineage>
        <taxon>Eukaryota</taxon>
        <taxon>Metazoa</taxon>
        <taxon>Chordata</taxon>
        <taxon>Craniata</taxon>
        <taxon>Vertebrata</taxon>
        <taxon>Euteleostomi</taxon>
        <taxon>Amphibia</taxon>
        <taxon>Batrachia</taxon>
        <taxon>Caudata</taxon>
        <taxon>Salamandroidea</taxon>
        <taxon>Salamandridae</taxon>
        <taxon>Pleurodelinae</taxon>
        <taxon>Pleurodeles</taxon>
    </lineage>
</organism>
<reference evidence="2" key="1">
    <citation type="journal article" date="2022" name="bioRxiv">
        <title>Sequencing and chromosome-scale assembly of the giantPleurodeles waltlgenome.</title>
        <authorList>
            <person name="Brown T."/>
            <person name="Elewa A."/>
            <person name="Iarovenko S."/>
            <person name="Subramanian E."/>
            <person name="Araus A.J."/>
            <person name="Petzold A."/>
            <person name="Susuki M."/>
            <person name="Suzuki K.-i.T."/>
            <person name="Hayashi T."/>
            <person name="Toyoda A."/>
            <person name="Oliveira C."/>
            <person name="Osipova E."/>
            <person name="Leigh N.D."/>
            <person name="Simon A."/>
            <person name="Yun M.H."/>
        </authorList>
    </citation>
    <scope>NUCLEOTIDE SEQUENCE</scope>
    <source>
        <strain evidence="2">20211129_DDA</strain>
        <tissue evidence="2">Liver</tissue>
    </source>
</reference>
<evidence type="ECO:0000313" key="2">
    <source>
        <dbReference type="EMBL" id="KAJ1123610.1"/>
    </source>
</evidence>
<name>A0AAV7P8W9_PLEWA</name>
<keyword evidence="3" id="KW-1185">Reference proteome</keyword>
<feature type="region of interest" description="Disordered" evidence="1">
    <location>
        <begin position="136"/>
        <end position="164"/>
    </location>
</feature>
<proteinExistence type="predicted"/>
<evidence type="ECO:0000256" key="1">
    <source>
        <dbReference type="SAM" id="MobiDB-lite"/>
    </source>
</evidence>
<dbReference type="EMBL" id="JANPWB010000011">
    <property type="protein sequence ID" value="KAJ1123610.1"/>
    <property type="molecule type" value="Genomic_DNA"/>
</dbReference>
<dbReference type="Proteomes" id="UP001066276">
    <property type="component" value="Chromosome 7"/>
</dbReference>
<accession>A0AAV7P8W9</accession>
<dbReference type="AlphaFoldDB" id="A0AAV7P8W9"/>